<evidence type="ECO:0000256" key="1">
    <source>
        <dbReference type="SAM" id="MobiDB-lite"/>
    </source>
</evidence>
<feature type="compositionally biased region" description="Low complexity" evidence="1">
    <location>
        <begin position="36"/>
        <end position="45"/>
    </location>
</feature>
<feature type="compositionally biased region" description="Polar residues" evidence="1">
    <location>
        <begin position="1"/>
        <end position="11"/>
    </location>
</feature>
<dbReference type="STRING" id="337451.A0A443N8D6"/>
<gene>
    <name evidence="4" type="ORF">CKAN_00314100</name>
</gene>
<dbReference type="InterPro" id="IPR007021">
    <property type="entry name" value="DUF659"/>
</dbReference>
<reference evidence="4 5" key="1">
    <citation type="journal article" date="2019" name="Nat. Plants">
        <title>Stout camphor tree genome fills gaps in understanding of flowering plant genome evolution.</title>
        <authorList>
            <person name="Chaw S.M."/>
            <person name="Liu Y.C."/>
            <person name="Wu Y.W."/>
            <person name="Wang H.Y."/>
            <person name="Lin C.I."/>
            <person name="Wu C.S."/>
            <person name="Ke H.M."/>
            <person name="Chang L.Y."/>
            <person name="Hsu C.Y."/>
            <person name="Yang H.T."/>
            <person name="Sudianto E."/>
            <person name="Hsu M.H."/>
            <person name="Wu K.P."/>
            <person name="Wang L.N."/>
            <person name="Leebens-Mack J.H."/>
            <person name="Tsai I.J."/>
        </authorList>
    </citation>
    <scope>NUCLEOTIDE SEQUENCE [LARGE SCALE GENOMIC DNA]</scope>
    <source>
        <strain evidence="5">cv. Chaw 1501</strain>
        <tissue evidence="4">Young leaves</tissue>
    </source>
</reference>
<feature type="domain" description="DUF659" evidence="2">
    <location>
        <begin position="210"/>
        <end position="352"/>
    </location>
</feature>
<feature type="region of interest" description="Disordered" evidence="1">
    <location>
        <begin position="1"/>
        <end position="50"/>
    </location>
</feature>
<protein>
    <submittedName>
        <fullName evidence="4">DUF659 domain-containing protein/Dimer_Tnp_hAT domain-containing protein</fullName>
    </submittedName>
</protein>
<feature type="domain" description="HAT C-terminal dimerisation" evidence="3">
    <location>
        <begin position="605"/>
        <end position="677"/>
    </location>
</feature>
<name>A0A443N8D6_9MAGN</name>
<evidence type="ECO:0000259" key="2">
    <source>
        <dbReference type="Pfam" id="PF04937"/>
    </source>
</evidence>
<evidence type="ECO:0000259" key="3">
    <source>
        <dbReference type="Pfam" id="PF05699"/>
    </source>
</evidence>
<feature type="region of interest" description="Disordered" evidence="1">
    <location>
        <begin position="733"/>
        <end position="798"/>
    </location>
</feature>
<dbReference type="PANTHER" id="PTHR32166">
    <property type="entry name" value="OSJNBA0013A04.12 PROTEIN"/>
    <property type="match status" value="1"/>
</dbReference>
<proteinExistence type="predicted"/>
<dbReference type="EMBL" id="QPKB01000001">
    <property type="protein sequence ID" value="RWR74797.1"/>
    <property type="molecule type" value="Genomic_DNA"/>
</dbReference>
<dbReference type="InterPro" id="IPR012337">
    <property type="entry name" value="RNaseH-like_sf"/>
</dbReference>
<dbReference type="Proteomes" id="UP000283530">
    <property type="component" value="Unassembled WGS sequence"/>
</dbReference>
<dbReference type="Pfam" id="PF04937">
    <property type="entry name" value="DUF659"/>
    <property type="match status" value="1"/>
</dbReference>
<feature type="compositionally biased region" description="Basic and acidic residues" evidence="1">
    <location>
        <begin position="734"/>
        <end position="796"/>
    </location>
</feature>
<dbReference type="PANTHER" id="PTHR32166:SF81">
    <property type="entry name" value="OS06G0658400 PROTEIN"/>
    <property type="match status" value="1"/>
</dbReference>
<evidence type="ECO:0000313" key="5">
    <source>
        <dbReference type="Proteomes" id="UP000283530"/>
    </source>
</evidence>
<dbReference type="GO" id="GO:0046983">
    <property type="term" value="F:protein dimerization activity"/>
    <property type="evidence" value="ECO:0007669"/>
    <property type="project" value="InterPro"/>
</dbReference>
<dbReference type="SUPFAM" id="SSF53098">
    <property type="entry name" value="Ribonuclease H-like"/>
    <property type="match status" value="1"/>
</dbReference>
<accession>A0A443N8D6</accession>
<dbReference type="InterPro" id="IPR008906">
    <property type="entry name" value="HATC_C_dom"/>
</dbReference>
<dbReference type="OrthoDB" id="2017576at2759"/>
<sequence length="881" mass="100248">MVSSLHSQPPDNSDMKPSFRRPSNDMANRKYHHHSPISGSHSSSSDTAASPLRDNLEFRNMSSIRGSSSHPSNEKDINKPLWKYVTKFEKLNEGGGNITWQYEEVKLRMKANAPKKVPLPVPSVAVSSNSMSMNSIMHGGFDSKKRKTSGSGNSNPIEKAFNIGAHDQLHAEIARMFYSAGLPFHLARNPHFVNAFTFAANSPLTGYVPPGYNMLRTSLLQREKANIERLLQPIKGTWREKGVSIVSDGWSDSQRRPLIHFMAVTEGGPMFLKAVDCSGETKDKYFIANLMKEVINDVGHENVVQVITDNAPNCKGAGQIIESQFPNIIWTPCVVHTLNLALMNICAAKNVENNQLTYGECSWILDIVGDVMHIKHFIMNHSMRLAMFNEFVTLKLLSVADTRFASSIVMLKRFKLIKRGLQAMVISDKWSCYREGDVGTARFVKEKLLDDIWWDSIDYILSFTSPIYDMLRLCDTDKPCLHLVYDMWDTMIEKVKTTIFRHEGKRHDELSGFYDVVHQILVDHWNKNNTPLHCLAHSLNPRYYSDEWLQEDPSRVPPYKDVEVSRERKKCLAKYFPTSEERTMVNMEFANFSLRIGEFGEYDSLHDRYHMDPTSWWAIHGACAPKLQSLAFKLLMQPSSSSCCERNWSTYSFVHSVRRNKMTPKRAEDLVFIHSNLRLLSRKTPQYMQGETKMWDIAGDTYDSFEDVGLLEVANLSLDEPELETVVFTDDVDHDQIDGGPKHDRSHSPYYSKEHSIKISDGQWKRKGDEKDFDRDSGRSRSGKDSDSDRHAERKSYRNPVTTVRKMIIADIVGMLTMKREAIRGPLGLGESQGVVIMTIQGKTLSMTGPGKIGETVKGIPEIDLMTGAIERRIQKDKLQL</sequence>
<keyword evidence="5" id="KW-1185">Reference proteome</keyword>
<evidence type="ECO:0000313" key="4">
    <source>
        <dbReference type="EMBL" id="RWR74797.1"/>
    </source>
</evidence>
<comment type="caution">
    <text evidence="4">The sequence shown here is derived from an EMBL/GenBank/DDBJ whole genome shotgun (WGS) entry which is preliminary data.</text>
</comment>
<dbReference type="AlphaFoldDB" id="A0A443N8D6"/>
<organism evidence="4 5">
    <name type="scientific">Cinnamomum micranthum f. kanehirae</name>
    <dbReference type="NCBI Taxonomy" id="337451"/>
    <lineage>
        <taxon>Eukaryota</taxon>
        <taxon>Viridiplantae</taxon>
        <taxon>Streptophyta</taxon>
        <taxon>Embryophyta</taxon>
        <taxon>Tracheophyta</taxon>
        <taxon>Spermatophyta</taxon>
        <taxon>Magnoliopsida</taxon>
        <taxon>Magnoliidae</taxon>
        <taxon>Laurales</taxon>
        <taxon>Lauraceae</taxon>
        <taxon>Cinnamomum</taxon>
    </lineage>
</organism>
<dbReference type="Pfam" id="PF05699">
    <property type="entry name" value="Dimer_Tnp_hAT"/>
    <property type="match status" value="1"/>
</dbReference>